<dbReference type="CDD" id="cd01949">
    <property type="entry name" value="GGDEF"/>
    <property type="match status" value="1"/>
</dbReference>
<evidence type="ECO:0000256" key="1">
    <source>
        <dbReference type="SAM" id="Phobius"/>
    </source>
</evidence>
<dbReference type="PANTHER" id="PTHR44757:SF2">
    <property type="entry name" value="BIOFILM ARCHITECTURE MAINTENANCE PROTEIN MBAA"/>
    <property type="match status" value="1"/>
</dbReference>
<dbReference type="InterPro" id="IPR029787">
    <property type="entry name" value="Nucleotide_cyclase"/>
</dbReference>
<feature type="domain" description="GGDEF" evidence="3">
    <location>
        <begin position="245"/>
        <end position="378"/>
    </location>
</feature>
<dbReference type="RefSeq" id="WP_057858091.1">
    <property type="nucleotide sequence ID" value="NZ_LLYB01000057.1"/>
</dbReference>
<evidence type="ECO:0000259" key="3">
    <source>
        <dbReference type="PROSITE" id="PS50887"/>
    </source>
</evidence>
<dbReference type="SUPFAM" id="SSF55073">
    <property type="entry name" value="Nucleotide cyclase"/>
    <property type="match status" value="1"/>
</dbReference>
<dbReference type="Pfam" id="PF00990">
    <property type="entry name" value="GGDEF"/>
    <property type="match status" value="1"/>
</dbReference>
<feature type="transmembrane region" description="Helical" evidence="1">
    <location>
        <begin position="31"/>
        <end position="51"/>
    </location>
</feature>
<dbReference type="InterPro" id="IPR000160">
    <property type="entry name" value="GGDEF_dom"/>
</dbReference>
<feature type="transmembrane region" description="Helical" evidence="1">
    <location>
        <begin position="57"/>
        <end position="75"/>
    </location>
</feature>
<evidence type="ECO:0008006" key="6">
    <source>
        <dbReference type="Google" id="ProtNLM"/>
    </source>
</evidence>
<reference evidence="4 5" key="1">
    <citation type="submission" date="2014-03" db="EMBL/GenBank/DDBJ databases">
        <title>Bradyrhizobium valentinum sp. nov., isolated from effective nodules of Lupinus mariae-josephae, a lupine endemic of basic-lime soils in Eastern Spain.</title>
        <authorList>
            <person name="Duran D."/>
            <person name="Rey L."/>
            <person name="Navarro A."/>
            <person name="Busquets A."/>
            <person name="Imperial J."/>
            <person name="Ruiz-Argueso T."/>
        </authorList>
    </citation>
    <scope>NUCLEOTIDE SEQUENCE [LARGE SCALE GENOMIC DNA]</scope>
    <source>
        <strain evidence="4 5">CCBAU 23086</strain>
    </source>
</reference>
<proteinExistence type="predicted"/>
<accession>A0A0R3N0N9</accession>
<dbReference type="EMBL" id="LLYB01000057">
    <property type="protein sequence ID" value="KRR25436.1"/>
    <property type="molecule type" value="Genomic_DNA"/>
</dbReference>
<dbReference type="Proteomes" id="UP000051660">
    <property type="component" value="Unassembled WGS sequence"/>
</dbReference>
<keyword evidence="1" id="KW-0812">Transmembrane</keyword>
<keyword evidence="1" id="KW-1133">Transmembrane helix</keyword>
<evidence type="ECO:0000313" key="4">
    <source>
        <dbReference type="EMBL" id="KRR25436.1"/>
    </source>
</evidence>
<feature type="domain" description="EAL" evidence="2">
    <location>
        <begin position="387"/>
        <end position="637"/>
    </location>
</feature>
<dbReference type="Gene3D" id="3.30.70.270">
    <property type="match status" value="1"/>
</dbReference>
<dbReference type="PROSITE" id="PS50883">
    <property type="entry name" value="EAL"/>
    <property type="match status" value="1"/>
</dbReference>
<feature type="transmembrane region" description="Helical" evidence="1">
    <location>
        <begin position="146"/>
        <end position="164"/>
    </location>
</feature>
<feature type="transmembrane region" description="Helical" evidence="1">
    <location>
        <begin position="121"/>
        <end position="139"/>
    </location>
</feature>
<protein>
    <recommendedName>
        <fullName evidence="6">Diguanylate cyclase/phosphodiesterase</fullName>
    </recommendedName>
</protein>
<evidence type="ECO:0000259" key="2">
    <source>
        <dbReference type="PROSITE" id="PS50883"/>
    </source>
</evidence>
<sequence>MNNTLNLFRIDAENHELMGAQLAAFSRQVPLLYFILSVNSIALASTHLGIAPTILTVVFPGVLVGACAIRCLIWLQRRNRVVEPKAAARTLRATVVLGGALGFAFLAWALSLFPYGDTSRHGHILFFVGITVVSCIFCLMHVRPAALILTGTVIAPFVVFLLASGDVVHIAIGLNLFLVTVAMIYILIICSGQFAAMVNGQMETRRLSNENFRLANVDSLTDLPNRRQFFHRLSILAEQARTANHRFVVGVLDLDGFKAVNDLYGHGVGDRVLKETGQRLLKVSDDTQFIARLGGDEFGIIVDAGLGSEAVLAVGARICSVFDAPFSVAGIVAKIGGSVGFALAPDAGTTAELLYERADYALYHAKARYRGQPVIFSREHEVEIRKLSTIEHTLRRIDLDAELSLHFQPIVNVGTSRLVGFEALARWHNPELGNVAPGVFISVAERTELIGTITQVLLRKALSAVSSWPDGLFLSFNLSMRDLISQGTILQIVAIIESSGIDPRRIIIEVTETALMQDYERVQESLRILRSMGLKVALDDFGSGQSSLSYVHQLSLDKIKIDRGFVRNIAMQENARNIVKTVIDLCRNLKFDCVVEGVETAEQVEIISRLGCSTMQGYFFARPMPQGEVEAFIADFGLSGDRRLVAAAG</sequence>
<feature type="transmembrane region" description="Helical" evidence="1">
    <location>
        <begin position="95"/>
        <end position="115"/>
    </location>
</feature>
<dbReference type="NCBIfam" id="TIGR00254">
    <property type="entry name" value="GGDEF"/>
    <property type="match status" value="1"/>
</dbReference>
<dbReference type="InterPro" id="IPR052155">
    <property type="entry name" value="Biofilm_reg_signaling"/>
</dbReference>
<dbReference type="Gene3D" id="3.20.20.450">
    <property type="entry name" value="EAL domain"/>
    <property type="match status" value="1"/>
</dbReference>
<dbReference type="SMART" id="SM00052">
    <property type="entry name" value="EAL"/>
    <property type="match status" value="1"/>
</dbReference>
<evidence type="ECO:0000313" key="5">
    <source>
        <dbReference type="Proteomes" id="UP000051660"/>
    </source>
</evidence>
<name>A0A0R3N0N9_9BRAD</name>
<dbReference type="PROSITE" id="PS50887">
    <property type="entry name" value="GGDEF"/>
    <property type="match status" value="1"/>
</dbReference>
<organism evidence="4 5">
    <name type="scientific">Bradyrhizobium lablabi</name>
    <dbReference type="NCBI Taxonomy" id="722472"/>
    <lineage>
        <taxon>Bacteria</taxon>
        <taxon>Pseudomonadati</taxon>
        <taxon>Pseudomonadota</taxon>
        <taxon>Alphaproteobacteria</taxon>
        <taxon>Hyphomicrobiales</taxon>
        <taxon>Nitrobacteraceae</taxon>
        <taxon>Bradyrhizobium</taxon>
    </lineage>
</organism>
<dbReference type="PANTHER" id="PTHR44757">
    <property type="entry name" value="DIGUANYLATE CYCLASE DGCP"/>
    <property type="match status" value="1"/>
</dbReference>
<keyword evidence="1" id="KW-0472">Membrane</keyword>
<dbReference type="SMART" id="SM00267">
    <property type="entry name" value="GGDEF"/>
    <property type="match status" value="1"/>
</dbReference>
<dbReference type="InterPro" id="IPR043128">
    <property type="entry name" value="Rev_trsase/Diguanyl_cyclase"/>
</dbReference>
<dbReference type="Pfam" id="PF00563">
    <property type="entry name" value="EAL"/>
    <property type="match status" value="1"/>
</dbReference>
<comment type="caution">
    <text evidence="4">The sequence shown here is derived from an EMBL/GenBank/DDBJ whole genome shotgun (WGS) entry which is preliminary data.</text>
</comment>
<dbReference type="OrthoDB" id="9814202at2"/>
<gene>
    <name evidence="4" type="ORF">CQ14_10700</name>
</gene>
<dbReference type="SUPFAM" id="SSF141868">
    <property type="entry name" value="EAL domain-like"/>
    <property type="match status" value="1"/>
</dbReference>
<dbReference type="InterPro" id="IPR001633">
    <property type="entry name" value="EAL_dom"/>
</dbReference>
<dbReference type="CDD" id="cd01948">
    <property type="entry name" value="EAL"/>
    <property type="match status" value="1"/>
</dbReference>
<dbReference type="InterPro" id="IPR035919">
    <property type="entry name" value="EAL_sf"/>
</dbReference>
<feature type="transmembrane region" description="Helical" evidence="1">
    <location>
        <begin position="170"/>
        <end position="196"/>
    </location>
</feature>
<dbReference type="AlphaFoldDB" id="A0A0R3N0N9"/>